<dbReference type="Proteomes" id="UP000053424">
    <property type="component" value="Unassembled WGS sequence"/>
</dbReference>
<dbReference type="InterPro" id="IPR050791">
    <property type="entry name" value="Aldo-Keto_reductase"/>
</dbReference>
<keyword evidence="5" id="KW-1185">Reference proteome</keyword>
<dbReference type="InterPro" id="IPR036812">
    <property type="entry name" value="NAD(P)_OxRdtase_dom_sf"/>
</dbReference>
<dbReference type="PANTHER" id="PTHR43625">
    <property type="entry name" value="AFLATOXIN B1 ALDEHYDE REDUCTASE"/>
    <property type="match status" value="1"/>
</dbReference>
<dbReference type="STRING" id="686832.A0A0C2XFL2"/>
<evidence type="ECO:0000256" key="1">
    <source>
        <dbReference type="ARBA" id="ARBA00023002"/>
    </source>
</evidence>
<feature type="compositionally biased region" description="Basic residues" evidence="2">
    <location>
        <begin position="16"/>
        <end position="26"/>
    </location>
</feature>
<name>A0A0C2XFL2_HEBCY</name>
<evidence type="ECO:0000259" key="3">
    <source>
        <dbReference type="Pfam" id="PF00248"/>
    </source>
</evidence>
<dbReference type="AlphaFoldDB" id="A0A0C2XFL2"/>
<dbReference type="GO" id="GO:0005737">
    <property type="term" value="C:cytoplasm"/>
    <property type="evidence" value="ECO:0007669"/>
    <property type="project" value="TreeGrafter"/>
</dbReference>
<feature type="region of interest" description="Disordered" evidence="2">
    <location>
        <begin position="16"/>
        <end position="40"/>
    </location>
</feature>
<dbReference type="Pfam" id="PF00248">
    <property type="entry name" value="Aldo_ket_red"/>
    <property type="match status" value="1"/>
</dbReference>
<evidence type="ECO:0000256" key="2">
    <source>
        <dbReference type="SAM" id="MobiDB-lite"/>
    </source>
</evidence>
<dbReference type="SUPFAM" id="SSF51430">
    <property type="entry name" value="NAD(P)-linked oxidoreductase"/>
    <property type="match status" value="1"/>
</dbReference>
<feature type="compositionally biased region" description="Polar residues" evidence="2">
    <location>
        <begin position="27"/>
        <end position="36"/>
    </location>
</feature>
<reference evidence="5" key="2">
    <citation type="submission" date="2015-01" db="EMBL/GenBank/DDBJ databases">
        <title>Evolutionary Origins and Diversification of the Mycorrhizal Mutualists.</title>
        <authorList>
            <consortium name="DOE Joint Genome Institute"/>
            <consortium name="Mycorrhizal Genomics Consortium"/>
            <person name="Kohler A."/>
            <person name="Kuo A."/>
            <person name="Nagy L.G."/>
            <person name="Floudas D."/>
            <person name="Copeland A."/>
            <person name="Barry K.W."/>
            <person name="Cichocki N."/>
            <person name="Veneault-Fourrey C."/>
            <person name="LaButti K."/>
            <person name="Lindquist E.A."/>
            <person name="Lipzen A."/>
            <person name="Lundell T."/>
            <person name="Morin E."/>
            <person name="Murat C."/>
            <person name="Riley R."/>
            <person name="Ohm R."/>
            <person name="Sun H."/>
            <person name="Tunlid A."/>
            <person name="Henrissat B."/>
            <person name="Grigoriev I.V."/>
            <person name="Hibbett D.S."/>
            <person name="Martin F."/>
        </authorList>
    </citation>
    <scope>NUCLEOTIDE SEQUENCE [LARGE SCALE GENOMIC DNA]</scope>
    <source>
        <strain evidence="5">h7</strain>
    </source>
</reference>
<sequence>MVKMMGRSFPSQPFFRRKQDKIRASNHHASTASGINGTPERVREAAEKSLKYLGVKTIIFCTELTRTHRSRYEEQLQELEGMSALIIYPRYKMVGAMAEVVKEGKPWKSSFPPFCLDIEDEEIDLMKTCRELGITFVAHSPLGRGMLTGSTFGAQKFPNILKLVKGFQGLGEKHHATAGQVTLAWLLAQGEDIIPIPGAKKIKYLKENLSDLKINLTPSEVAESREIARKADAVQGDRYPPPYMENLFLDTPPLISTTSFFSNTQ</sequence>
<gene>
    <name evidence="4" type="ORF">M413DRAFT_31534</name>
</gene>
<dbReference type="GO" id="GO:0016491">
    <property type="term" value="F:oxidoreductase activity"/>
    <property type="evidence" value="ECO:0007669"/>
    <property type="project" value="UniProtKB-KW"/>
</dbReference>
<keyword evidence="1" id="KW-0560">Oxidoreductase</keyword>
<dbReference type="HOGENOM" id="CLU_1049933_0_0_1"/>
<protein>
    <recommendedName>
        <fullName evidence="3">NADP-dependent oxidoreductase domain-containing protein</fullName>
    </recommendedName>
</protein>
<dbReference type="OrthoDB" id="37537at2759"/>
<accession>A0A0C2XFL2</accession>
<dbReference type="EMBL" id="KN831803">
    <property type="protein sequence ID" value="KIM36703.1"/>
    <property type="molecule type" value="Genomic_DNA"/>
</dbReference>
<dbReference type="PANTHER" id="PTHR43625:SF40">
    <property type="entry name" value="ALDO-KETO REDUCTASE YAKC [NADP(+)]"/>
    <property type="match status" value="1"/>
</dbReference>
<feature type="domain" description="NADP-dependent oxidoreductase" evidence="3">
    <location>
        <begin position="18"/>
        <end position="227"/>
    </location>
</feature>
<evidence type="ECO:0000313" key="4">
    <source>
        <dbReference type="EMBL" id="KIM36703.1"/>
    </source>
</evidence>
<dbReference type="InterPro" id="IPR023210">
    <property type="entry name" value="NADP_OxRdtase_dom"/>
</dbReference>
<organism evidence="4 5">
    <name type="scientific">Hebeloma cylindrosporum</name>
    <dbReference type="NCBI Taxonomy" id="76867"/>
    <lineage>
        <taxon>Eukaryota</taxon>
        <taxon>Fungi</taxon>
        <taxon>Dikarya</taxon>
        <taxon>Basidiomycota</taxon>
        <taxon>Agaricomycotina</taxon>
        <taxon>Agaricomycetes</taxon>
        <taxon>Agaricomycetidae</taxon>
        <taxon>Agaricales</taxon>
        <taxon>Agaricineae</taxon>
        <taxon>Hymenogastraceae</taxon>
        <taxon>Hebeloma</taxon>
    </lineage>
</organism>
<proteinExistence type="predicted"/>
<evidence type="ECO:0000313" key="5">
    <source>
        <dbReference type="Proteomes" id="UP000053424"/>
    </source>
</evidence>
<dbReference type="Gene3D" id="3.20.20.100">
    <property type="entry name" value="NADP-dependent oxidoreductase domain"/>
    <property type="match status" value="1"/>
</dbReference>
<reference evidence="4 5" key="1">
    <citation type="submission" date="2014-04" db="EMBL/GenBank/DDBJ databases">
        <authorList>
            <consortium name="DOE Joint Genome Institute"/>
            <person name="Kuo A."/>
            <person name="Gay G."/>
            <person name="Dore J."/>
            <person name="Kohler A."/>
            <person name="Nagy L.G."/>
            <person name="Floudas D."/>
            <person name="Copeland A."/>
            <person name="Barry K.W."/>
            <person name="Cichocki N."/>
            <person name="Veneault-Fourrey C."/>
            <person name="LaButti K."/>
            <person name="Lindquist E.A."/>
            <person name="Lipzen A."/>
            <person name="Lundell T."/>
            <person name="Morin E."/>
            <person name="Murat C."/>
            <person name="Sun H."/>
            <person name="Tunlid A."/>
            <person name="Henrissat B."/>
            <person name="Grigoriev I.V."/>
            <person name="Hibbett D.S."/>
            <person name="Martin F."/>
            <person name="Nordberg H.P."/>
            <person name="Cantor M.N."/>
            <person name="Hua S.X."/>
        </authorList>
    </citation>
    <scope>NUCLEOTIDE SEQUENCE [LARGE SCALE GENOMIC DNA]</scope>
    <source>
        <strain evidence="5">h7</strain>
    </source>
</reference>